<dbReference type="Proteomes" id="UP000034410">
    <property type="component" value="Chromosome"/>
</dbReference>
<organism evidence="2 3">
    <name type="scientific">Sedimenticola thiotaurini</name>
    <dbReference type="NCBI Taxonomy" id="1543721"/>
    <lineage>
        <taxon>Bacteria</taxon>
        <taxon>Pseudomonadati</taxon>
        <taxon>Pseudomonadota</taxon>
        <taxon>Gammaproteobacteria</taxon>
        <taxon>Chromatiales</taxon>
        <taxon>Sedimenticolaceae</taxon>
        <taxon>Sedimenticola</taxon>
    </lineage>
</organism>
<accession>A0A0F7JU68</accession>
<dbReference type="InterPro" id="IPR050259">
    <property type="entry name" value="SDR"/>
</dbReference>
<dbReference type="InterPro" id="IPR036291">
    <property type="entry name" value="NAD(P)-bd_dom_sf"/>
</dbReference>
<dbReference type="NCBIfam" id="TIGR01963">
    <property type="entry name" value="PHB_DH"/>
    <property type="match status" value="1"/>
</dbReference>
<dbReference type="InterPro" id="IPR011294">
    <property type="entry name" value="3-OHbutyrate_DH"/>
</dbReference>
<dbReference type="KEGG" id="seds:AAY24_06740"/>
<dbReference type="GO" id="GO:0003858">
    <property type="term" value="F:3-hydroxybutyrate dehydrogenase activity"/>
    <property type="evidence" value="ECO:0007669"/>
    <property type="project" value="InterPro"/>
</dbReference>
<evidence type="ECO:0000313" key="3">
    <source>
        <dbReference type="Proteomes" id="UP000034410"/>
    </source>
</evidence>
<dbReference type="Pfam" id="PF13561">
    <property type="entry name" value="adh_short_C2"/>
    <property type="match status" value="1"/>
</dbReference>
<dbReference type="FunFam" id="3.40.50.720:FF:000084">
    <property type="entry name" value="Short-chain dehydrogenase reductase"/>
    <property type="match status" value="1"/>
</dbReference>
<dbReference type="Gene3D" id="3.40.50.720">
    <property type="entry name" value="NAD(P)-binding Rossmann-like Domain"/>
    <property type="match status" value="1"/>
</dbReference>
<name>A0A0F7JU68_9GAMM</name>
<protein>
    <submittedName>
        <fullName evidence="2">D-beta-hydroxybutyrate dehydrogenase</fullName>
    </submittedName>
</protein>
<dbReference type="AlphaFoldDB" id="A0A0F7JU68"/>
<dbReference type="PANTHER" id="PTHR42879:SF2">
    <property type="entry name" value="3-OXOACYL-[ACYL-CARRIER-PROTEIN] REDUCTASE FABG"/>
    <property type="match status" value="1"/>
</dbReference>
<dbReference type="PANTHER" id="PTHR42879">
    <property type="entry name" value="3-OXOACYL-(ACYL-CARRIER-PROTEIN) REDUCTASE"/>
    <property type="match status" value="1"/>
</dbReference>
<dbReference type="SUPFAM" id="SSF51735">
    <property type="entry name" value="NAD(P)-binding Rossmann-fold domains"/>
    <property type="match status" value="1"/>
</dbReference>
<sequence length="252" mass="26616">MQNKVAVVTGGASGIGLAVAEKLAGLGCKVVIADFNAETGGKAAQRIDASFVQGDLSDAEQCRSVITQATALHGSVDILVNNAGFQHISPIEDFPVEQWNKLLAVMLTAPFLLMRYAWPSMKQNGWGRIINIASVHAMVASPFKAGYISAKHGVIGLTKTAALEGGEFGITANAICPAYVRTPLVENQIADQARTRGIREEEVVSEVMLKNAAIKKLIEPEEVASLAAYLASDQASSITGSTFTIDSGWTAQ</sequence>
<dbReference type="PRINTS" id="PR00080">
    <property type="entry name" value="SDRFAMILY"/>
</dbReference>
<keyword evidence="3" id="KW-1185">Reference proteome</keyword>
<dbReference type="NCBIfam" id="NF009093">
    <property type="entry name" value="PRK12429.1"/>
    <property type="match status" value="1"/>
</dbReference>
<dbReference type="OrthoDB" id="9786435at2"/>
<dbReference type="InterPro" id="IPR002347">
    <property type="entry name" value="SDR_fam"/>
</dbReference>
<evidence type="ECO:0000256" key="1">
    <source>
        <dbReference type="ARBA" id="ARBA00006484"/>
    </source>
</evidence>
<dbReference type="EMBL" id="CP011412">
    <property type="protein sequence ID" value="AKH20101.1"/>
    <property type="molecule type" value="Genomic_DNA"/>
</dbReference>
<evidence type="ECO:0000313" key="2">
    <source>
        <dbReference type="EMBL" id="AKH20101.1"/>
    </source>
</evidence>
<dbReference type="RefSeq" id="WP_046859037.1">
    <property type="nucleotide sequence ID" value="NZ_CP011412.1"/>
</dbReference>
<reference evidence="2 3" key="1">
    <citation type="journal article" date="2015" name="Genome Announc.">
        <title>Complete Genome Sequence of Sedimenticola thiotaurini Strain SIP-G1, a Polyphosphate- and Polyhydroxyalkanoate-Accumulating Sulfur-Oxidizing Gammaproteobacterium Isolated from Salt Marsh Sediments.</title>
        <authorList>
            <person name="Flood B.E."/>
            <person name="Jones D.S."/>
            <person name="Bailey J.V."/>
        </authorList>
    </citation>
    <scope>NUCLEOTIDE SEQUENCE [LARGE SCALE GENOMIC DNA]</scope>
    <source>
        <strain evidence="2 3">SIP-G1</strain>
    </source>
</reference>
<proteinExistence type="inferred from homology"/>
<gene>
    <name evidence="2" type="ORF">AAY24_06740</name>
</gene>
<dbReference type="PRINTS" id="PR00081">
    <property type="entry name" value="GDHRDH"/>
</dbReference>
<dbReference type="PATRIC" id="fig|1543721.4.peg.1399"/>
<comment type="similarity">
    <text evidence="1">Belongs to the short-chain dehydrogenases/reductases (SDR) family.</text>
</comment>